<proteinExistence type="predicted"/>
<feature type="domain" description="Tubulin epsilon and delta complex protein 1" evidence="1">
    <location>
        <begin position="204"/>
        <end position="374"/>
    </location>
</feature>
<dbReference type="PANTHER" id="PTHR35076:SF1">
    <property type="entry name" value="TUBULIN EPSILON AND DELTA COMPLEX PROTEIN 1"/>
    <property type="match status" value="1"/>
</dbReference>
<dbReference type="InterPro" id="IPR056292">
    <property type="entry name" value="DRC7_C"/>
</dbReference>
<organism evidence="3 4">
    <name type="scientific">Coptotermes formosanus</name>
    <name type="common">Formosan subterranean termite</name>
    <dbReference type="NCBI Taxonomy" id="36987"/>
    <lineage>
        <taxon>Eukaryota</taxon>
        <taxon>Metazoa</taxon>
        <taxon>Ecdysozoa</taxon>
        <taxon>Arthropoda</taxon>
        <taxon>Hexapoda</taxon>
        <taxon>Insecta</taxon>
        <taxon>Pterygota</taxon>
        <taxon>Neoptera</taxon>
        <taxon>Polyneoptera</taxon>
        <taxon>Dictyoptera</taxon>
        <taxon>Blattodea</taxon>
        <taxon>Blattoidea</taxon>
        <taxon>Termitoidae</taxon>
        <taxon>Rhinotermitidae</taxon>
        <taxon>Coptotermes</taxon>
    </lineage>
</organism>
<dbReference type="InterPro" id="IPR043535">
    <property type="entry name" value="TEDC1"/>
</dbReference>
<dbReference type="Pfam" id="PF14970">
    <property type="entry name" value="TEDC1"/>
    <property type="match status" value="1"/>
</dbReference>
<feature type="domain" description="Dynein regulatory complex subunit 7 C-terminal" evidence="2">
    <location>
        <begin position="19"/>
        <end position="88"/>
    </location>
</feature>
<reference evidence="4" key="1">
    <citation type="submission" date="2020-01" db="EMBL/GenBank/DDBJ databases">
        <title>Draft genome sequence of the Termite Coptotermes fromosanus.</title>
        <authorList>
            <person name="Itakura S."/>
            <person name="Yosikawa Y."/>
            <person name="Umezawa K."/>
        </authorList>
    </citation>
    <scope>NUCLEOTIDE SEQUENCE [LARGE SCALE GENOMIC DNA]</scope>
</reference>
<keyword evidence="4" id="KW-1185">Reference proteome</keyword>
<dbReference type="OrthoDB" id="9906141at2759"/>
<name>A0A6L2PZ74_COPFO</name>
<evidence type="ECO:0000313" key="3">
    <source>
        <dbReference type="EMBL" id="GFG37846.1"/>
    </source>
</evidence>
<accession>A0A6L2PZ74</accession>
<dbReference type="Pfam" id="PF24671">
    <property type="entry name" value="DRC7_C"/>
    <property type="match status" value="1"/>
</dbReference>
<gene>
    <name evidence="3" type="ORF">Cfor_03155</name>
</gene>
<dbReference type="EMBL" id="BLKM01000727">
    <property type="protein sequence ID" value="GFG37846.1"/>
    <property type="molecule type" value="Genomic_DNA"/>
</dbReference>
<protein>
    <submittedName>
        <fullName evidence="3">Uncharacterized protein</fullName>
    </submittedName>
</protein>
<evidence type="ECO:0000259" key="2">
    <source>
        <dbReference type="Pfam" id="PF24671"/>
    </source>
</evidence>
<evidence type="ECO:0000313" key="4">
    <source>
        <dbReference type="Proteomes" id="UP000502823"/>
    </source>
</evidence>
<dbReference type="InterPro" id="IPR027996">
    <property type="entry name" value="TEDC1_dom"/>
</dbReference>
<comment type="caution">
    <text evidence="3">The sequence shown here is derived from an EMBL/GenBank/DDBJ whole genome shotgun (WGS) entry which is preliminary data.</text>
</comment>
<dbReference type="PANTHER" id="PTHR35076">
    <property type="entry name" value="TUBULIN EPSILON AND DELTA COMPLEX PROTEIN 1"/>
    <property type="match status" value="1"/>
</dbReference>
<dbReference type="AlphaFoldDB" id="A0A6L2PZ74"/>
<dbReference type="Proteomes" id="UP000502823">
    <property type="component" value="Unassembled WGS sequence"/>
</dbReference>
<sequence>MSSYICVNTVPECTSVGGEVEANNKQYEEEKDGLTKAVEDSYLKAKSEKSFLFHVLEIHLSHLRDLASTQLKALEAFLCADRHLSVLYNTALHPHTRYPAVMPPHSSSWQHAGSGLLISVSTELDVRAMSDIKSVIALLCKHLKLSFNVNVKPEHFRLSKFNKTEDNCISLMWEILYKMCNEVCPELQEDDVVNCVKLSFAVMEYSSIEFYCLPPDMSFGSRELLLAMGWLLLTSNVLEVSISRKLRESPINTEFDVNVNQQNGGVLAQPVFKAGSLESSLNSILWIAGKIRHNVNAISEACQTRVAFATEIHNSTTNSCGLPHLSVSETKLVRYPELLPEYLDGVNESIMLMETHMLWRRKCPVFWEWMATVLTEKESGLQHNCLSVHDRRTLFRVLDMLRHTAKARILQCQRVRKCNNITHEDIDGKISAPLHDPSLQIMRGLPRCILQEKGKDTEMSLLLTDSEEQLQEVKSSYKTKKAAVLKKLHELAGRIDDVVVLFPSSLR</sequence>
<dbReference type="InParanoid" id="A0A6L2PZ74"/>
<evidence type="ECO:0000259" key="1">
    <source>
        <dbReference type="Pfam" id="PF14970"/>
    </source>
</evidence>